<accession>A0A5R8WM71</accession>
<name>A0A5R8WM71_9BACT</name>
<keyword evidence="2" id="KW-0808">Transferase</keyword>
<evidence type="ECO:0000313" key="2">
    <source>
        <dbReference type="EMBL" id="TLM90516.1"/>
    </source>
</evidence>
<dbReference type="SUPFAM" id="SSF53756">
    <property type="entry name" value="UDP-Glycosyltransferase/glycogen phosphorylase"/>
    <property type="match status" value="1"/>
</dbReference>
<feature type="compositionally biased region" description="Polar residues" evidence="1">
    <location>
        <begin position="14"/>
        <end position="29"/>
    </location>
</feature>
<keyword evidence="3" id="KW-1185">Reference proteome</keyword>
<dbReference type="PANTHER" id="PTHR12526">
    <property type="entry name" value="GLYCOSYLTRANSFERASE"/>
    <property type="match status" value="1"/>
</dbReference>
<evidence type="ECO:0000256" key="1">
    <source>
        <dbReference type="SAM" id="MobiDB-lite"/>
    </source>
</evidence>
<dbReference type="OrthoDB" id="9816564at2"/>
<dbReference type="GO" id="GO:0016740">
    <property type="term" value="F:transferase activity"/>
    <property type="evidence" value="ECO:0007669"/>
    <property type="project" value="UniProtKB-KW"/>
</dbReference>
<dbReference type="PANTHER" id="PTHR12526:SF630">
    <property type="entry name" value="GLYCOSYLTRANSFERASE"/>
    <property type="match status" value="1"/>
</dbReference>
<dbReference type="Pfam" id="PF13692">
    <property type="entry name" value="Glyco_trans_1_4"/>
    <property type="match status" value="1"/>
</dbReference>
<protein>
    <submittedName>
        <fullName evidence="2">Glycosyltransferase family 1 protein</fullName>
    </submittedName>
</protein>
<organism evidence="2 3">
    <name type="scientific">Hymenobacter jeollabukensis</name>
    <dbReference type="NCBI Taxonomy" id="2025313"/>
    <lineage>
        <taxon>Bacteria</taxon>
        <taxon>Pseudomonadati</taxon>
        <taxon>Bacteroidota</taxon>
        <taxon>Cytophagia</taxon>
        <taxon>Cytophagales</taxon>
        <taxon>Hymenobacteraceae</taxon>
        <taxon>Hymenobacter</taxon>
    </lineage>
</organism>
<dbReference type="RefSeq" id="WP_138079783.1">
    <property type="nucleotide sequence ID" value="NZ_VAJM01000009.1"/>
</dbReference>
<proteinExistence type="predicted"/>
<dbReference type="EMBL" id="VAJM01000009">
    <property type="protein sequence ID" value="TLM90516.1"/>
    <property type="molecule type" value="Genomic_DNA"/>
</dbReference>
<dbReference type="CDD" id="cd04950">
    <property type="entry name" value="GT4_TuaH-like"/>
    <property type="match status" value="1"/>
</dbReference>
<gene>
    <name evidence="2" type="ORF">FDY95_17525</name>
</gene>
<feature type="region of interest" description="Disordered" evidence="1">
    <location>
        <begin position="1"/>
        <end position="29"/>
    </location>
</feature>
<reference evidence="2 3" key="1">
    <citation type="submission" date="2019-05" db="EMBL/GenBank/DDBJ databases">
        <title>Hymenobacter edaphi sp. nov., isolated from abandoned arsenic-contaminated farmland soil.</title>
        <authorList>
            <person name="Nie L."/>
        </authorList>
    </citation>
    <scope>NUCLEOTIDE SEQUENCE [LARGE SCALE GENOMIC DNA]</scope>
    <source>
        <strain evidence="2 3">1-3-3-8</strain>
    </source>
</reference>
<comment type="caution">
    <text evidence="2">The sequence shown here is derived from an EMBL/GenBank/DDBJ whole genome shotgun (WGS) entry which is preliminary data.</text>
</comment>
<dbReference type="Proteomes" id="UP000305517">
    <property type="component" value="Unassembled WGS sequence"/>
</dbReference>
<dbReference type="AlphaFoldDB" id="A0A5R8WM71"/>
<sequence length="407" mass="45883">MSLLDVPSYAPAPANNTPSDASTEATTEVTTDQQLPDLVCFAHLHWDFVWQRPQHLLSRFARHTRVFYVEEPCTHWGDKTMEPWLEIKDREEGKLKIVVVHLPEGLAEEAADKVQADILGEYFKQEKIQDFVAWYYSPMFLAKSRQFKPALTIYDCMDELANFKGAHPELRSREQELFRKAQLVFTGGQTLYEAKTKQHHSAHAFPSSIDKAHFGQARKAAADPADQAHIPHPRVGFFGVVDERLDIELLGQLAAARPEWQLVIIGPVVKIDPATLPKSSNIHYLGGKDYKELPDYLRGWDVATLLFADNESTKFISPTKTPEYLAAGRPVVSTPIRDVVRPYGELGLVHIAARAPEFEQAIEKALADSADPAWLQRVDAYLGTISWDQTWQGMVDLMQAELKKANA</sequence>
<dbReference type="Gene3D" id="3.40.50.2000">
    <property type="entry name" value="Glycogen Phosphorylase B"/>
    <property type="match status" value="1"/>
</dbReference>
<evidence type="ECO:0000313" key="3">
    <source>
        <dbReference type="Proteomes" id="UP000305517"/>
    </source>
</evidence>